<dbReference type="InterPro" id="IPR019117">
    <property type="entry name" value="CRISPR-assoc_protein_Cmr3"/>
</dbReference>
<dbReference type="EMBL" id="CP021983">
    <property type="protein sequence ID" value="ASC69778.1"/>
    <property type="molecule type" value="Genomic_DNA"/>
</dbReference>
<protein>
    <recommendedName>
        <fullName evidence="3">CRISPR-associated protein</fullName>
    </recommendedName>
</protein>
<gene>
    <name evidence="1" type="ORF">XM38_007070</name>
</gene>
<dbReference type="KEGG" id="hhg:XM38_007070"/>
<dbReference type="STRING" id="1641165.XM38_11070"/>
<dbReference type="RefSeq" id="WP_080808958.1">
    <property type="nucleotide sequence ID" value="NZ_CP021983.2"/>
</dbReference>
<keyword evidence="2" id="KW-1185">Reference proteome</keyword>
<sequence>MTWYRITPLDVLLFRDSRPFSPTEGSWAKGLFPPMPITVFHGLRSLLTQRPRDERNKPRDLTFLGPFLCDDKNALWLPTPKDLVCLYPKDVGAKKASDNWKAVRCLQPAPQDDAWKYLAFADTYPAPPAPMVTPHEVYRETLSNKGKPKQRIGEPQPWMRAKYLAAYLDGKEGDWDPEKLLEKPLFHNDPWNVQVMPHIQMQSGTRQVQEADGYFTEVAVRMKPGWHFVACLESPGESLPEQGVIRLGGEGHRAMVEKMNDPDEPPEWEALSQRATNDGKLKRAYLLTPGLAQAEPGTPIYASYPEVWHDCLEGCATDKPLMWGGISAIERPGNSAKTDNNKDENWEVGYIPQRASVPPGTVYVFKSLPERKKLLPEDESRQWLTTFEMLNYGMLLWGA</sequence>
<dbReference type="Pfam" id="PF09700">
    <property type="entry name" value="Cas_Cmr3"/>
    <property type="match status" value="1"/>
</dbReference>
<proteinExistence type="predicted"/>
<dbReference type="OrthoDB" id="6162707at2"/>
<evidence type="ECO:0000313" key="2">
    <source>
        <dbReference type="Proteomes" id="UP000191901"/>
    </source>
</evidence>
<organism evidence="1 2">
    <name type="scientific">Halomicronema hongdechloris C2206</name>
    <dbReference type="NCBI Taxonomy" id="1641165"/>
    <lineage>
        <taxon>Bacteria</taxon>
        <taxon>Bacillati</taxon>
        <taxon>Cyanobacteriota</taxon>
        <taxon>Cyanophyceae</taxon>
        <taxon>Nodosilineales</taxon>
        <taxon>Nodosilineaceae</taxon>
        <taxon>Halomicronema</taxon>
    </lineage>
</organism>
<reference evidence="1 2" key="1">
    <citation type="journal article" date="2016" name="Biochim. Biophys. Acta">
        <title>Characterization of red-shifted phycobilisomes isolated from the chlorophyll f-containing cyanobacterium Halomicronema hongdechloris.</title>
        <authorList>
            <person name="Li Y."/>
            <person name="Lin Y."/>
            <person name="Garvey C.J."/>
            <person name="Birch D."/>
            <person name="Corkery R.W."/>
            <person name="Loughlin P.C."/>
            <person name="Scheer H."/>
            <person name="Willows R.D."/>
            <person name="Chen M."/>
        </authorList>
    </citation>
    <scope>NUCLEOTIDE SEQUENCE [LARGE SCALE GENOMIC DNA]</scope>
    <source>
        <strain evidence="1 2">C2206</strain>
    </source>
</reference>
<evidence type="ECO:0008006" key="3">
    <source>
        <dbReference type="Google" id="ProtNLM"/>
    </source>
</evidence>
<dbReference type="AlphaFoldDB" id="A0A1Z3HHN3"/>
<evidence type="ECO:0000313" key="1">
    <source>
        <dbReference type="EMBL" id="ASC69778.1"/>
    </source>
</evidence>
<accession>A0A1Z3HHN3</accession>
<dbReference type="Gene3D" id="3.30.70.2940">
    <property type="match status" value="1"/>
</dbReference>
<dbReference type="Proteomes" id="UP000191901">
    <property type="component" value="Chromosome"/>
</dbReference>
<name>A0A1Z3HHN3_9CYAN</name>